<name>S7KIU8_9CHLA</name>
<feature type="non-terminal residue" evidence="1">
    <location>
        <position position="39"/>
    </location>
</feature>
<dbReference type="HOGENOM" id="CLU_194364_2_0_0"/>
<dbReference type="EMBL" id="ATNB01000176">
    <property type="protein sequence ID" value="EPP34325.1"/>
    <property type="molecule type" value="Genomic_DNA"/>
</dbReference>
<evidence type="ECO:0000313" key="2">
    <source>
        <dbReference type="Proteomes" id="UP000016200"/>
    </source>
</evidence>
<gene>
    <name evidence="1" type="ORF">CP10139811_1151</name>
</gene>
<protein>
    <submittedName>
        <fullName evidence="1">Uncharacterized protein</fullName>
    </submittedName>
</protein>
<proteinExistence type="predicted"/>
<comment type="caution">
    <text evidence="1">The sequence shown here is derived from an EMBL/GenBank/DDBJ whole genome shotgun (WGS) entry which is preliminary data.</text>
</comment>
<dbReference type="Proteomes" id="UP000016200">
    <property type="component" value="Unassembled WGS sequence"/>
</dbReference>
<accession>S7KIU8</accession>
<evidence type="ECO:0000313" key="1">
    <source>
        <dbReference type="EMBL" id="EPP34325.1"/>
    </source>
</evidence>
<sequence>MRDVGVKRGIVEEKTCNFWFEQQFLKRTCVIFSLNQGFS</sequence>
<organism evidence="1 2">
    <name type="scientific">Chlamydia ibidis</name>
    <dbReference type="NCBI Taxonomy" id="1405396"/>
    <lineage>
        <taxon>Bacteria</taxon>
        <taxon>Pseudomonadati</taxon>
        <taxon>Chlamydiota</taxon>
        <taxon>Chlamydiia</taxon>
        <taxon>Chlamydiales</taxon>
        <taxon>Chlamydiaceae</taxon>
        <taxon>Chlamydia/Chlamydophila group</taxon>
        <taxon>Chlamydia</taxon>
    </lineage>
</organism>
<reference evidence="1 2" key="1">
    <citation type="submission" date="2013-04" db="EMBL/GenBank/DDBJ databases">
        <title>Genome sequence of Chlamydia psittaci 10-1398/11.</title>
        <authorList>
            <person name="Huot-Creasy H."/>
            <person name="McCracken C.L."/>
            <person name="Humphries M."/>
            <person name="Sachse K."/>
            <person name="Laroucau K."/>
            <person name="Bavoil P."/>
            <person name="Myers G.S."/>
        </authorList>
    </citation>
    <scope>NUCLEOTIDE SEQUENCE [LARGE SCALE GENOMIC DNA]</scope>
    <source>
        <strain evidence="1 2">10_1398_11</strain>
    </source>
</reference>
<dbReference type="AlphaFoldDB" id="S7KIU8"/>